<dbReference type="EMBL" id="KN835228">
    <property type="protein sequence ID" value="KIK42817.1"/>
    <property type="molecule type" value="Genomic_DNA"/>
</dbReference>
<dbReference type="OrthoDB" id="2800280at2759"/>
<proteinExistence type="predicted"/>
<evidence type="ECO:0000313" key="1">
    <source>
        <dbReference type="EMBL" id="KIK42817.1"/>
    </source>
</evidence>
<evidence type="ECO:0000313" key="2">
    <source>
        <dbReference type="Proteomes" id="UP000054485"/>
    </source>
</evidence>
<dbReference type="HOGENOM" id="CLU_1409656_0_0_1"/>
<dbReference type="AlphaFoldDB" id="A0A0D0B8X0"/>
<keyword evidence="2" id="KW-1185">Reference proteome</keyword>
<accession>A0A0D0B8X0</accession>
<protein>
    <submittedName>
        <fullName evidence="1">Uncharacterized protein</fullName>
    </submittedName>
</protein>
<sequence length="193" mass="22293">MKPARLQYTRTVALIIHEVLIELDLTNRWVAHDVRVHLRNFATWSLLMTFHNCSGDYFAFNATGLEKTNLNDTHETLQEEQFNAAALFGDLVALGIITHDHLVSVVDDLLERGPISSISQYRIIHLLVLRATFETVYTIPSDILIGWLERLLFPMQIMLPIGDQMVQRWILEICNLIEKANLRTQSIDSQIYY</sequence>
<reference evidence="1 2" key="1">
    <citation type="submission" date="2014-04" db="EMBL/GenBank/DDBJ databases">
        <authorList>
            <consortium name="DOE Joint Genome Institute"/>
            <person name="Kuo A."/>
            <person name="Ruytinx J."/>
            <person name="Rineau F."/>
            <person name="Colpaert J."/>
            <person name="Kohler A."/>
            <person name="Nagy L.G."/>
            <person name="Floudas D."/>
            <person name="Copeland A."/>
            <person name="Barry K.W."/>
            <person name="Cichocki N."/>
            <person name="Veneault-Fourrey C."/>
            <person name="LaButti K."/>
            <person name="Lindquist E.A."/>
            <person name="Lipzen A."/>
            <person name="Lundell T."/>
            <person name="Morin E."/>
            <person name="Murat C."/>
            <person name="Sun H."/>
            <person name="Tunlid A."/>
            <person name="Henrissat B."/>
            <person name="Grigoriev I.V."/>
            <person name="Hibbett D.S."/>
            <person name="Martin F."/>
            <person name="Nordberg H.P."/>
            <person name="Cantor M.N."/>
            <person name="Hua S.X."/>
        </authorList>
    </citation>
    <scope>NUCLEOTIDE SEQUENCE [LARGE SCALE GENOMIC DNA]</scope>
    <source>
        <strain evidence="1 2">UH-Slu-Lm8-n1</strain>
    </source>
</reference>
<name>A0A0D0B8X0_9AGAM</name>
<organism evidence="1 2">
    <name type="scientific">Suillus luteus UH-Slu-Lm8-n1</name>
    <dbReference type="NCBI Taxonomy" id="930992"/>
    <lineage>
        <taxon>Eukaryota</taxon>
        <taxon>Fungi</taxon>
        <taxon>Dikarya</taxon>
        <taxon>Basidiomycota</taxon>
        <taxon>Agaricomycotina</taxon>
        <taxon>Agaricomycetes</taxon>
        <taxon>Agaricomycetidae</taxon>
        <taxon>Boletales</taxon>
        <taxon>Suillineae</taxon>
        <taxon>Suillaceae</taxon>
        <taxon>Suillus</taxon>
    </lineage>
</organism>
<gene>
    <name evidence="1" type="ORF">CY34DRAFT_750462</name>
</gene>
<reference evidence="2" key="2">
    <citation type="submission" date="2015-01" db="EMBL/GenBank/DDBJ databases">
        <title>Evolutionary Origins and Diversification of the Mycorrhizal Mutualists.</title>
        <authorList>
            <consortium name="DOE Joint Genome Institute"/>
            <consortium name="Mycorrhizal Genomics Consortium"/>
            <person name="Kohler A."/>
            <person name="Kuo A."/>
            <person name="Nagy L.G."/>
            <person name="Floudas D."/>
            <person name="Copeland A."/>
            <person name="Barry K.W."/>
            <person name="Cichocki N."/>
            <person name="Veneault-Fourrey C."/>
            <person name="LaButti K."/>
            <person name="Lindquist E.A."/>
            <person name="Lipzen A."/>
            <person name="Lundell T."/>
            <person name="Morin E."/>
            <person name="Murat C."/>
            <person name="Riley R."/>
            <person name="Ohm R."/>
            <person name="Sun H."/>
            <person name="Tunlid A."/>
            <person name="Henrissat B."/>
            <person name="Grigoriev I.V."/>
            <person name="Hibbett D.S."/>
            <person name="Martin F."/>
        </authorList>
    </citation>
    <scope>NUCLEOTIDE SEQUENCE [LARGE SCALE GENOMIC DNA]</scope>
    <source>
        <strain evidence="2">UH-Slu-Lm8-n1</strain>
    </source>
</reference>
<dbReference type="InParanoid" id="A0A0D0B8X0"/>
<dbReference type="Proteomes" id="UP000054485">
    <property type="component" value="Unassembled WGS sequence"/>
</dbReference>